<evidence type="ECO:0000256" key="5">
    <source>
        <dbReference type="SAM" id="MobiDB-lite"/>
    </source>
</evidence>
<feature type="domain" description="RING-type" evidence="6">
    <location>
        <begin position="133"/>
        <end position="172"/>
    </location>
</feature>
<dbReference type="InterPro" id="IPR017907">
    <property type="entry name" value="Znf_RING_CS"/>
</dbReference>
<dbReference type="GO" id="GO:0061630">
    <property type="term" value="F:ubiquitin protein ligase activity"/>
    <property type="evidence" value="ECO:0007669"/>
    <property type="project" value="TreeGrafter"/>
</dbReference>
<evidence type="ECO:0000256" key="4">
    <source>
        <dbReference type="PROSITE-ProRule" id="PRU00175"/>
    </source>
</evidence>
<dbReference type="InterPro" id="IPR013083">
    <property type="entry name" value="Znf_RING/FYVE/PHD"/>
</dbReference>
<feature type="region of interest" description="Disordered" evidence="5">
    <location>
        <begin position="218"/>
        <end position="238"/>
    </location>
</feature>
<keyword evidence="1" id="KW-0479">Metal-binding</keyword>
<reference evidence="7 8" key="1">
    <citation type="journal article" date="2018" name="Genome Biol. Evol.">
        <title>Multiple Roots of Fruiting Body Formation in Amoebozoa.</title>
        <authorList>
            <person name="Hillmann F."/>
            <person name="Forbes G."/>
            <person name="Novohradska S."/>
            <person name="Ferling I."/>
            <person name="Riege K."/>
            <person name="Groth M."/>
            <person name="Westermann M."/>
            <person name="Marz M."/>
            <person name="Spaller T."/>
            <person name="Winckler T."/>
            <person name="Schaap P."/>
            <person name="Glockner G."/>
        </authorList>
    </citation>
    <scope>NUCLEOTIDE SEQUENCE [LARGE SCALE GENOMIC DNA]</scope>
    <source>
        <strain evidence="7 8">Jena</strain>
    </source>
</reference>
<evidence type="ECO:0000259" key="6">
    <source>
        <dbReference type="PROSITE" id="PS50089"/>
    </source>
</evidence>
<dbReference type="InterPro" id="IPR001841">
    <property type="entry name" value="Znf_RING"/>
</dbReference>
<dbReference type="Gene3D" id="3.30.40.10">
    <property type="entry name" value="Zinc/RING finger domain, C3HC4 (zinc finger)"/>
    <property type="match status" value="1"/>
</dbReference>
<dbReference type="AlphaFoldDB" id="A0A2P6NZ20"/>
<dbReference type="PROSITE" id="PS50089">
    <property type="entry name" value="ZF_RING_2"/>
    <property type="match status" value="1"/>
</dbReference>
<dbReference type="SMART" id="SM00184">
    <property type="entry name" value="RING"/>
    <property type="match status" value="1"/>
</dbReference>
<keyword evidence="2 4" id="KW-0863">Zinc-finger</keyword>
<gene>
    <name evidence="7" type="ORF">PROFUN_01927</name>
</gene>
<sequence length="335" mass="38395">MTAKGLLREEKATIRWLPVRSPITVLTSPTAAYLTSSAWDRGSSSRCFPWIYKPIALFSIYAIGNTMMFVQDYVTVSQIGTLSDTYTLTIESDMPAQDIRQSQVTKKNHARRHFKGSESTVRHEEVSKKKDRCGICLEIPQKRGCMDKCPHVFCASCILKWSETANVCPFCNKEFHSISCHENNQRKTIEVKKLDRRYLICSDDFYLNPADLIFDSDLESDDEHSDSDSDEDSFTRRGGMRDIQLATLQSLSLGVRFGPSVHEHYPISSDEEEPAVPFTTNEEIDNPPESVPNRRAVRMRVLERRNISRSRLGVRQLSNANLLRRTHPSRRVRIF</sequence>
<dbReference type="GO" id="GO:0016567">
    <property type="term" value="P:protein ubiquitination"/>
    <property type="evidence" value="ECO:0007669"/>
    <property type="project" value="TreeGrafter"/>
</dbReference>
<dbReference type="PANTHER" id="PTHR15315">
    <property type="entry name" value="RING FINGER PROTEIN 41, 151"/>
    <property type="match status" value="1"/>
</dbReference>
<proteinExistence type="predicted"/>
<feature type="region of interest" description="Disordered" evidence="5">
    <location>
        <begin position="100"/>
        <end position="123"/>
    </location>
</feature>
<keyword evidence="8" id="KW-1185">Reference proteome</keyword>
<organism evidence="7 8">
    <name type="scientific">Planoprotostelium fungivorum</name>
    <dbReference type="NCBI Taxonomy" id="1890364"/>
    <lineage>
        <taxon>Eukaryota</taxon>
        <taxon>Amoebozoa</taxon>
        <taxon>Evosea</taxon>
        <taxon>Variosea</taxon>
        <taxon>Cavosteliida</taxon>
        <taxon>Cavosteliaceae</taxon>
        <taxon>Planoprotostelium</taxon>
    </lineage>
</organism>
<evidence type="ECO:0000313" key="7">
    <source>
        <dbReference type="EMBL" id="PRP89207.1"/>
    </source>
</evidence>
<dbReference type="PROSITE" id="PS00518">
    <property type="entry name" value="ZF_RING_1"/>
    <property type="match status" value="1"/>
</dbReference>
<dbReference type="GO" id="GO:0008270">
    <property type="term" value="F:zinc ion binding"/>
    <property type="evidence" value="ECO:0007669"/>
    <property type="project" value="UniProtKB-KW"/>
</dbReference>
<dbReference type="PANTHER" id="PTHR15315:SF26">
    <property type="entry name" value="E3 UBIQUITIN-PROTEIN LIGASE NRDP1"/>
    <property type="match status" value="1"/>
</dbReference>
<name>A0A2P6NZ20_9EUKA</name>
<evidence type="ECO:0000313" key="8">
    <source>
        <dbReference type="Proteomes" id="UP000241769"/>
    </source>
</evidence>
<accession>A0A2P6NZ20</accession>
<dbReference type="SUPFAM" id="SSF57850">
    <property type="entry name" value="RING/U-box"/>
    <property type="match status" value="1"/>
</dbReference>
<keyword evidence="3" id="KW-0862">Zinc</keyword>
<protein>
    <recommendedName>
        <fullName evidence="6">RING-type domain-containing protein</fullName>
    </recommendedName>
</protein>
<evidence type="ECO:0000256" key="2">
    <source>
        <dbReference type="ARBA" id="ARBA00022771"/>
    </source>
</evidence>
<comment type="caution">
    <text evidence="7">The sequence shown here is derived from an EMBL/GenBank/DDBJ whole genome shotgun (WGS) entry which is preliminary data.</text>
</comment>
<dbReference type="STRING" id="1890364.A0A2P6NZ20"/>
<dbReference type="OrthoDB" id="365379at2759"/>
<dbReference type="InParanoid" id="A0A2P6NZ20"/>
<dbReference type="Proteomes" id="UP000241769">
    <property type="component" value="Unassembled WGS sequence"/>
</dbReference>
<evidence type="ECO:0000256" key="1">
    <source>
        <dbReference type="ARBA" id="ARBA00022723"/>
    </source>
</evidence>
<evidence type="ECO:0000256" key="3">
    <source>
        <dbReference type="ARBA" id="ARBA00022833"/>
    </source>
</evidence>
<feature type="compositionally biased region" description="Acidic residues" evidence="5">
    <location>
        <begin position="218"/>
        <end position="232"/>
    </location>
</feature>
<dbReference type="EMBL" id="MDYQ01000005">
    <property type="protein sequence ID" value="PRP89207.1"/>
    <property type="molecule type" value="Genomic_DNA"/>
</dbReference>
<dbReference type="Pfam" id="PF13639">
    <property type="entry name" value="zf-RING_2"/>
    <property type="match status" value="1"/>
</dbReference>